<dbReference type="InterPro" id="IPR032091">
    <property type="entry name" value="Malt_amylase-like_C"/>
</dbReference>
<evidence type="ECO:0000256" key="4">
    <source>
        <dbReference type="ARBA" id="ARBA00011962"/>
    </source>
</evidence>
<dbReference type="SUPFAM" id="SSF51011">
    <property type="entry name" value="Glycosyl hydrolase domain"/>
    <property type="match status" value="1"/>
</dbReference>
<comment type="catalytic activity">
    <reaction evidence="1">
        <text>D-maltose = alpha,alpha-trehalose</text>
        <dbReference type="Rhea" id="RHEA:15145"/>
        <dbReference type="ChEBI" id="CHEBI:16551"/>
        <dbReference type="ChEBI" id="CHEBI:17306"/>
        <dbReference type="EC" id="5.4.99.16"/>
    </reaction>
</comment>
<dbReference type="SMART" id="SM00642">
    <property type="entry name" value="Aamy"/>
    <property type="match status" value="1"/>
</dbReference>
<dbReference type="Gene3D" id="2.60.40.1180">
    <property type="entry name" value="Golgi alpha-mannosidase II"/>
    <property type="match status" value="1"/>
</dbReference>
<evidence type="ECO:0000256" key="12">
    <source>
        <dbReference type="ARBA" id="ARBA00023235"/>
    </source>
</evidence>
<dbReference type="SUPFAM" id="SSF56112">
    <property type="entry name" value="Protein kinase-like (PK-like)"/>
    <property type="match status" value="1"/>
</dbReference>
<evidence type="ECO:0000256" key="5">
    <source>
        <dbReference type="ARBA" id="ARBA00012619"/>
    </source>
</evidence>
<dbReference type="PANTHER" id="PTHR10357:SF219">
    <property type="entry name" value="MALTOSE ALPHA-D-GLUCOSYLTRANSFERASE"/>
    <property type="match status" value="1"/>
</dbReference>
<dbReference type="InterPro" id="IPR013780">
    <property type="entry name" value="Glyco_hydro_b"/>
</dbReference>
<dbReference type="PANTHER" id="PTHR10357">
    <property type="entry name" value="ALPHA-AMYLASE FAMILY MEMBER"/>
    <property type="match status" value="1"/>
</dbReference>
<dbReference type="Pfam" id="PF00128">
    <property type="entry name" value="Alpha-amylase"/>
    <property type="match status" value="1"/>
</dbReference>
<evidence type="ECO:0000256" key="9">
    <source>
        <dbReference type="ARBA" id="ARBA00022741"/>
    </source>
</evidence>
<evidence type="ECO:0000256" key="3">
    <source>
        <dbReference type="ARBA" id="ARBA00006219"/>
    </source>
</evidence>
<keyword evidence="9" id="KW-0547">Nucleotide-binding</keyword>
<dbReference type="Pfam" id="PF18085">
    <property type="entry name" value="Mak_N_cap"/>
    <property type="match status" value="1"/>
</dbReference>
<keyword evidence="8" id="KW-0479">Metal-binding</keyword>
<evidence type="ECO:0000256" key="14">
    <source>
        <dbReference type="ARBA" id="ARBA00031378"/>
    </source>
</evidence>
<dbReference type="Gene3D" id="3.20.20.80">
    <property type="entry name" value="Glycosidases"/>
    <property type="match status" value="1"/>
</dbReference>
<evidence type="ECO:0000256" key="10">
    <source>
        <dbReference type="ARBA" id="ARBA00022837"/>
    </source>
</evidence>
<keyword evidence="7" id="KW-0808">Transferase</keyword>
<organism evidence="17 18">
    <name type="scientific">Autumnicola tepida</name>
    <dbReference type="NCBI Taxonomy" id="3075595"/>
    <lineage>
        <taxon>Bacteria</taxon>
        <taxon>Pseudomonadati</taxon>
        <taxon>Bacteroidota</taxon>
        <taxon>Flavobacteriia</taxon>
        <taxon>Flavobacteriales</taxon>
        <taxon>Flavobacteriaceae</taxon>
        <taxon>Autumnicola</taxon>
    </lineage>
</organism>
<dbReference type="InterPro" id="IPR012811">
    <property type="entry name" value="TreS_maltokin_C_dom"/>
</dbReference>
<comment type="similarity">
    <text evidence="2">Belongs to the glycosyl hydrolase 13 family. TreS subfamily.</text>
</comment>
<dbReference type="NCBIfam" id="TIGR02457">
    <property type="entry name" value="TreS_Cterm"/>
    <property type="match status" value="1"/>
</dbReference>
<dbReference type="EMBL" id="JAVRHQ010000020">
    <property type="protein sequence ID" value="MDT0644064.1"/>
    <property type="molecule type" value="Genomic_DNA"/>
</dbReference>
<dbReference type="RefSeq" id="WP_311535682.1">
    <property type="nucleotide sequence ID" value="NZ_JAVRHQ010000020.1"/>
</dbReference>
<evidence type="ECO:0000256" key="8">
    <source>
        <dbReference type="ARBA" id="ARBA00022723"/>
    </source>
</evidence>
<feature type="domain" description="Glycosyl hydrolase family 13 catalytic" evidence="16">
    <location>
        <begin position="21"/>
        <end position="420"/>
    </location>
</feature>
<evidence type="ECO:0000256" key="1">
    <source>
        <dbReference type="ARBA" id="ARBA00001595"/>
    </source>
</evidence>
<dbReference type="InterPro" id="IPR012810">
    <property type="entry name" value="TreS/a-amylase_N"/>
</dbReference>
<dbReference type="Gene3D" id="3.90.400.10">
    <property type="entry name" value="Oligo-1,6-glucosidase, Domain 2"/>
    <property type="match status" value="1"/>
</dbReference>
<proteinExistence type="inferred from homology"/>
<evidence type="ECO:0000313" key="18">
    <source>
        <dbReference type="Proteomes" id="UP001262889"/>
    </source>
</evidence>
<evidence type="ECO:0000313" key="17">
    <source>
        <dbReference type="EMBL" id="MDT0644064.1"/>
    </source>
</evidence>
<keyword evidence="12 17" id="KW-0413">Isomerase</keyword>
<dbReference type="Proteomes" id="UP001262889">
    <property type="component" value="Unassembled WGS sequence"/>
</dbReference>
<dbReference type="CDD" id="cd11334">
    <property type="entry name" value="AmyAc_TreS"/>
    <property type="match status" value="1"/>
</dbReference>
<reference evidence="17 18" key="1">
    <citation type="submission" date="2023-09" db="EMBL/GenBank/DDBJ databases">
        <authorList>
            <person name="Rey-Velasco X."/>
        </authorList>
    </citation>
    <scope>NUCLEOTIDE SEQUENCE [LARGE SCALE GENOMIC DNA]</scope>
    <source>
        <strain evidence="17 18">F363</strain>
    </source>
</reference>
<comment type="similarity">
    <text evidence="3">Belongs to the aminoglycoside phosphotransferase family.</text>
</comment>
<dbReference type="Pfam" id="PF16657">
    <property type="entry name" value="Malt_amylase_C"/>
    <property type="match status" value="1"/>
</dbReference>
<evidence type="ECO:0000256" key="15">
    <source>
        <dbReference type="ARBA" id="ARBA00049067"/>
    </source>
</evidence>
<evidence type="ECO:0000256" key="11">
    <source>
        <dbReference type="ARBA" id="ARBA00022840"/>
    </source>
</evidence>
<dbReference type="InterPro" id="IPR006047">
    <property type="entry name" value="GH13_cat_dom"/>
</dbReference>
<evidence type="ECO:0000256" key="6">
    <source>
        <dbReference type="ARBA" id="ARBA00013882"/>
    </source>
</evidence>
<evidence type="ECO:0000259" key="16">
    <source>
        <dbReference type="SMART" id="SM00642"/>
    </source>
</evidence>
<dbReference type="InterPro" id="IPR045857">
    <property type="entry name" value="O16G_dom_2"/>
</dbReference>
<dbReference type="Gene3D" id="3.90.1200.10">
    <property type="match status" value="1"/>
</dbReference>
<dbReference type="NCBIfam" id="TIGR02456">
    <property type="entry name" value="treS_nterm"/>
    <property type="match status" value="1"/>
</dbReference>
<dbReference type="InterPro" id="IPR017853">
    <property type="entry name" value="GH"/>
</dbReference>
<dbReference type="InterPro" id="IPR011009">
    <property type="entry name" value="Kinase-like_dom_sf"/>
</dbReference>
<accession>A0ABU3CCK0</accession>
<keyword evidence="11" id="KW-0067">ATP-binding</keyword>
<protein>
    <recommendedName>
        <fullName evidence="6">Maltokinase</fullName>
        <ecNumber evidence="4">2.7.1.175</ecNumber>
        <ecNumber evidence="5">5.4.99.16</ecNumber>
    </recommendedName>
    <alternativeName>
        <fullName evidence="14">Maltose alpha-D-glucosyltransferase</fullName>
    </alternativeName>
    <alternativeName>
        <fullName evidence="13">Maltose-1-phosphate synthase</fullName>
    </alternativeName>
</protein>
<gene>
    <name evidence="17" type="primary">treS</name>
    <name evidence="17" type="ORF">RM553_14600</name>
</gene>
<dbReference type="GO" id="GO:0047471">
    <property type="term" value="F:maltose alpha-D-glucosyltransferase activity"/>
    <property type="evidence" value="ECO:0007669"/>
    <property type="project" value="UniProtKB-EC"/>
</dbReference>
<keyword evidence="10" id="KW-0106">Calcium</keyword>
<dbReference type="EC" id="2.7.1.175" evidence="4"/>
<evidence type="ECO:0000256" key="2">
    <source>
        <dbReference type="ARBA" id="ARBA00005496"/>
    </source>
</evidence>
<comment type="catalytic activity">
    <reaction evidence="15">
        <text>D-maltose + ATP = alpha-maltose 1-phosphate + ADP + H(+)</text>
        <dbReference type="Rhea" id="RHEA:31915"/>
        <dbReference type="ChEBI" id="CHEBI:15378"/>
        <dbReference type="ChEBI" id="CHEBI:17306"/>
        <dbReference type="ChEBI" id="CHEBI:30616"/>
        <dbReference type="ChEBI" id="CHEBI:63576"/>
        <dbReference type="ChEBI" id="CHEBI:456216"/>
        <dbReference type="EC" id="2.7.1.175"/>
    </reaction>
</comment>
<sequence>MSEPINIDDNLHWYKDAVIYELHIKAFYDSDGDGIGDFQGLLQKLDYLEDLGVTAIWLLPFYPSPLKDDGYDIADYYNINPSYGDVKVFKKLIKEAHKRGLKIITELVINHTSDQHPWFQRARRAPADSDYRDYYVWSDDPQKYKDARIIFTDTEPSNWTWDPVAKAYFWHRFFSHQPDLNFDNPQVQKEVFKIMDYWCKMGVDGFRLDAVPYLFERENTNCENLPQTHEFLKKLRAHIDKNYDNKLLLAEANMWPEDSAAYFGDGDECHMNYHFPIMPRMFMAVKMEDRYPIIDIIDQTPDIPNTCQWAIFLRNHDELTLEMVTDEERDYMYKVYTKDPQAKINVGIRHRLAPLLENNRNKIELMNVLLFSLPGTPVIYYGDEIGMGDNFYLGDRDGVRTPMQWTADRNAGFSSANPQKLYLPAIIDPEYKYEAVNVEAQQMNSSSLLWWMKRIIGMRKRFKAFGRGDIKFLSPSNSKIIAYTRTYEDEDILILGNLSRFPQAAELELEDYEGYTPIEVFSHNKFPRISEKPYLFTMGPHGYYWFVLEKDREQSEKADVPALKVKEWSELLEMKVQTKLETKVLPVYLNSCRWFGGKSRVIQNISVNNKIDIPVKDLPATLITIEINYNDGLPEVYQLPMAFVPYHKEEEIREIPEKAVITRLTVGKEEGILFDAVYNEEFRNAIFNNIKKNKSLGSGKKSLNFYHGDEEVKIDSDTLNSKILNAEQSNTSLIFDNKYFLKLYRKLDNTINPDLEITRYLSEKTDYENASRFRGALEFKSGARNVIVLGMMQDLIPNQGDAWDYTKDAINRYYENVMTRSKEIKLLPAKQDLTIPLSFKEIPTDMQDLMGAIFPERISLLGQRTAEMHKALAAHPEEEDFEHEEFSLHYQRSLFSSLQSLTRNSFTNLQKNLKNLPEEVKTEAKEVLDMKSDVLKCFKRVFAHKIPVMKIRTHGDYHLGQVLWTGKDFIIIDFEGEPARAFSERRLKRSALRDVAGMVRSFHYAAYSTIMEPEFDQQRKEGDLEDWAESWYYYVTRLYLKGYSKNVGKNNFIPEDQEDYDILMDTFLLEKAVYELNYELNNRPGWVLIPLRGIKSIIGRYRDGKERK</sequence>
<keyword evidence="18" id="KW-1185">Reference proteome</keyword>
<comment type="caution">
    <text evidence="17">The sequence shown here is derived from an EMBL/GenBank/DDBJ whole genome shotgun (WGS) entry which is preliminary data.</text>
</comment>
<evidence type="ECO:0000256" key="7">
    <source>
        <dbReference type="ARBA" id="ARBA00022679"/>
    </source>
</evidence>
<evidence type="ECO:0000256" key="13">
    <source>
        <dbReference type="ARBA" id="ARBA00031251"/>
    </source>
</evidence>
<dbReference type="SUPFAM" id="SSF51445">
    <property type="entry name" value="(Trans)glycosidases"/>
    <property type="match status" value="1"/>
</dbReference>
<dbReference type="InterPro" id="IPR040999">
    <property type="entry name" value="Mak_N_cap"/>
</dbReference>
<dbReference type="EC" id="5.4.99.16" evidence="5"/>
<name>A0ABU3CCK0_9FLAO</name>